<keyword evidence="2" id="KW-1185">Reference proteome</keyword>
<sequence>MSKKYEYLTVYNVDGRRNLLGIFKCKNLHVLISSLMPKIQTIKEENFFIEWTDITDIEYNIELTGRIRSERPPYIHSFHYDAKFAEHLRIASWYKLEIEQISALI</sequence>
<gene>
    <name evidence="1" type="ORF">C0W53_15755</name>
</gene>
<evidence type="ECO:0000313" key="2">
    <source>
        <dbReference type="Proteomes" id="UP000240728"/>
    </source>
</evidence>
<organism evidence="1 2">
    <name type="scientific">Photobacterium kishitanii</name>
    <dbReference type="NCBI Taxonomy" id="318456"/>
    <lineage>
        <taxon>Bacteria</taxon>
        <taxon>Pseudomonadati</taxon>
        <taxon>Pseudomonadota</taxon>
        <taxon>Gammaproteobacteria</taxon>
        <taxon>Vibrionales</taxon>
        <taxon>Vibrionaceae</taxon>
        <taxon>Photobacterium</taxon>
    </lineage>
</organism>
<evidence type="ECO:0000313" key="1">
    <source>
        <dbReference type="EMBL" id="PSX44081.1"/>
    </source>
</evidence>
<dbReference type="AlphaFoldDB" id="A0AAX0YTW4"/>
<dbReference type="RefSeq" id="WP_045043091.1">
    <property type="nucleotide sequence ID" value="NZ_JZTB01000014.1"/>
</dbReference>
<dbReference type="EMBL" id="PYOZ01000010">
    <property type="protein sequence ID" value="PSX44081.1"/>
    <property type="molecule type" value="Genomic_DNA"/>
</dbReference>
<proteinExistence type="predicted"/>
<protein>
    <submittedName>
        <fullName evidence="1">Uncharacterized protein</fullName>
    </submittedName>
</protein>
<reference evidence="1 2" key="1">
    <citation type="submission" date="2018-01" db="EMBL/GenBank/DDBJ databases">
        <title>Whole genome sequencing of Histamine producing bacteria.</title>
        <authorList>
            <person name="Butler K."/>
        </authorList>
    </citation>
    <scope>NUCLEOTIDE SEQUENCE [LARGE SCALE GENOMIC DNA]</scope>
    <source>
        <strain evidence="1 2">A1-4</strain>
    </source>
</reference>
<comment type="caution">
    <text evidence="1">The sequence shown here is derived from an EMBL/GenBank/DDBJ whole genome shotgun (WGS) entry which is preliminary data.</text>
</comment>
<dbReference type="Proteomes" id="UP000240728">
    <property type="component" value="Unassembled WGS sequence"/>
</dbReference>
<accession>A0AAX0YTW4</accession>
<name>A0AAX0YTW4_9GAMM</name>